<dbReference type="EMBL" id="RQFA01000080">
    <property type="protein sequence ID" value="TGK28080.1"/>
    <property type="molecule type" value="Genomic_DNA"/>
</dbReference>
<keyword evidence="3" id="KW-0804">Transcription</keyword>
<dbReference type="PROSITE" id="PS01124">
    <property type="entry name" value="HTH_ARAC_FAMILY_2"/>
    <property type="match status" value="1"/>
</dbReference>
<sequence>MTELIMDFEPILHDWISQKESSEYSVVPEEYCVLGVQVRGRINVYRENSFQTLDSTGITGIMTRSKTFRSEKDTTSFLIRIPPFLLASHIKIPMSEIVDQSLSLEDIFPISEVHNLREDCILEFLEGKKPGWAWNRFRSELRTFKEEPKYLRESIKRIRLQNGETSISSMASDLGISLSKLEKDYKLVLGLSPKEYACLVRFRKAVDLKVKSSNLTDLAHRAGYYDQAHFIREFKKRTGKSPKYWFRSNINVETEES</sequence>
<dbReference type="AlphaFoldDB" id="A0A5F1YPY1"/>
<reference evidence="5" key="1">
    <citation type="journal article" date="2019" name="PLoS Negl. Trop. Dis.">
        <title>Revisiting the worldwide diversity of Leptospira species in the environment.</title>
        <authorList>
            <person name="Vincent A.T."/>
            <person name="Schiettekatte O."/>
            <person name="Bourhy P."/>
            <person name="Veyrier F.J."/>
            <person name="Picardeau M."/>
        </authorList>
    </citation>
    <scope>NUCLEOTIDE SEQUENCE [LARGE SCALE GENOMIC DNA]</scope>
    <source>
        <strain evidence="5">201800299</strain>
    </source>
</reference>
<dbReference type="InterPro" id="IPR018060">
    <property type="entry name" value="HTH_AraC"/>
</dbReference>
<name>A0A5F1YPY1_9LEPT</name>
<gene>
    <name evidence="5" type="ORF">EHQ17_18540</name>
</gene>
<protein>
    <submittedName>
        <fullName evidence="5">AraC family transcriptional regulator</fullName>
    </submittedName>
</protein>
<dbReference type="PANTHER" id="PTHR46796:SF13">
    <property type="entry name" value="HTH-TYPE TRANSCRIPTIONAL ACTIVATOR RHAS"/>
    <property type="match status" value="1"/>
</dbReference>
<dbReference type="GO" id="GO:0003700">
    <property type="term" value="F:DNA-binding transcription factor activity"/>
    <property type="evidence" value="ECO:0007669"/>
    <property type="project" value="InterPro"/>
</dbReference>
<organism evidence="5 6">
    <name type="scientific">Leptospira gomenensis</name>
    <dbReference type="NCBI Taxonomy" id="2484974"/>
    <lineage>
        <taxon>Bacteria</taxon>
        <taxon>Pseudomonadati</taxon>
        <taxon>Spirochaetota</taxon>
        <taxon>Spirochaetia</taxon>
        <taxon>Leptospirales</taxon>
        <taxon>Leptospiraceae</taxon>
        <taxon>Leptospira</taxon>
    </lineage>
</organism>
<dbReference type="PANTHER" id="PTHR46796">
    <property type="entry name" value="HTH-TYPE TRANSCRIPTIONAL ACTIVATOR RHAS-RELATED"/>
    <property type="match status" value="1"/>
</dbReference>
<keyword evidence="1" id="KW-0805">Transcription regulation</keyword>
<dbReference type="InterPro" id="IPR009057">
    <property type="entry name" value="Homeodomain-like_sf"/>
</dbReference>
<comment type="caution">
    <text evidence="5">The sequence shown here is derived from an EMBL/GenBank/DDBJ whole genome shotgun (WGS) entry which is preliminary data.</text>
</comment>
<dbReference type="SUPFAM" id="SSF46689">
    <property type="entry name" value="Homeodomain-like"/>
    <property type="match status" value="1"/>
</dbReference>
<dbReference type="SMART" id="SM00342">
    <property type="entry name" value="HTH_ARAC"/>
    <property type="match status" value="1"/>
</dbReference>
<evidence type="ECO:0000313" key="6">
    <source>
        <dbReference type="Proteomes" id="UP000298277"/>
    </source>
</evidence>
<dbReference type="Gene3D" id="1.10.10.60">
    <property type="entry name" value="Homeodomain-like"/>
    <property type="match status" value="1"/>
</dbReference>
<dbReference type="OrthoDB" id="323290at2"/>
<evidence type="ECO:0000256" key="3">
    <source>
        <dbReference type="ARBA" id="ARBA00023163"/>
    </source>
</evidence>
<feature type="domain" description="HTH araC/xylS-type" evidence="4">
    <location>
        <begin position="145"/>
        <end position="248"/>
    </location>
</feature>
<keyword evidence="2" id="KW-0238">DNA-binding</keyword>
<evidence type="ECO:0000259" key="4">
    <source>
        <dbReference type="PROSITE" id="PS01124"/>
    </source>
</evidence>
<dbReference type="InterPro" id="IPR050204">
    <property type="entry name" value="AraC_XylS_family_regulators"/>
</dbReference>
<dbReference type="GO" id="GO:0043565">
    <property type="term" value="F:sequence-specific DNA binding"/>
    <property type="evidence" value="ECO:0007669"/>
    <property type="project" value="InterPro"/>
</dbReference>
<keyword evidence="6" id="KW-1185">Reference proteome</keyword>
<evidence type="ECO:0000256" key="1">
    <source>
        <dbReference type="ARBA" id="ARBA00023015"/>
    </source>
</evidence>
<proteinExistence type="predicted"/>
<dbReference type="Proteomes" id="UP000298277">
    <property type="component" value="Unassembled WGS sequence"/>
</dbReference>
<evidence type="ECO:0000256" key="2">
    <source>
        <dbReference type="ARBA" id="ARBA00023125"/>
    </source>
</evidence>
<dbReference type="RefSeq" id="WP_135593605.1">
    <property type="nucleotide sequence ID" value="NZ_RQEZ01000046.1"/>
</dbReference>
<dbReference type="Pfam" id="PF12833">
    <property type="entry name" value="HTH_18"/>
    <property type="match status" value="1"/>
</dbReference>
<evidence type="ECO:0000313" key="5">
    <source>
        <dbReference type="EMBL" id="TGK28080.1"/>
    </source>
</evidence>
<accession>A0A5F1YPY1</accession>